<dbReference type="GeneID" id="89509252"/>
<gene>
    <name evidence="2" type="ORF">SAMN02745229_00010</name>
</gene>
<evidence type="ECO:0000256" key="1">
    <source>
        <dbReference type="SAM" id="MobiDB-lite"/>
    </source>
</evidence>
<keyword evidence="3" id="KW-1185">Reference proteome</keyword>
<reference evidence="3" key="1">
    <citation type="submission" date="2016-11" db="EMBL/GenBank/DDBJ databases">
        <authorList>
            <person name="Varghese N."/>
            <person name="Submissions S."/>
        </authorList>
    </citation>
    <scope>NUCLEOTIDE SEQUENCE [LARGE SCALE GENOMIC DNA]</scope>
    <source>
        <strain evidence="3">DSM 3071</strain>
    </source>
</reference>
<evidence type="ECO:0000313" key="3">
    <source>
        <dbReference type="Proteomes" id="UP000184278"/>
    </source>
</evidence>
<organism evidence="2 3">
    <name type="scientific">Butyrivibrio fibrisolvens DSM 3071</name>
    <dbReference type="NCBI Taxonomy" id="1121131"/>
    <lineage>
        <taxon>Bacteria</taxon>
        <taxon>Bacillati</taxon>
        <taxon>Bacillota</taxon>
        <taxon>Clostridia</taxon>
        <taxon>Lachnospirales</taxon>
        <taxon>Lachnospiraceae</taxon>
        <taxon>Butyrivibrio</taxon>
    </lineage>
</organism>
<dbReference type="STRING" id="1121131.SAMN02745229_00010"/>
<feature type="region of interest" description="Disordered" evidence="1">
    <location>
        <begin position="45"/>
        <end position="81"/>
    </location>
</feature>
<sequence>MNKSAKDSNIIYIIIGLVVCLLIFAGGVLAACSIVSDHKNKKVNEEPGNVEKYTSESVEESDEFETERSVSEEANETDEDEKVVYETDKYQLIIHGDEEYCTVNKKDSGEELCTITQGEGIYPVDFNEGILYEHENVFGYEGFAFSFPYGDYNRVGFYWIKDGEVKYLPDRIILGYSFEDADNDGITELVINHVFLADGGIEVFAFRSENDTIQKARIHWDDPNQFGSFYDSDSKMINVYFRTSNGDDFESISVPVDEVLLDPDHFEYEDYDYNE</sequence>
<proteinExistence type="predicted"/>
<dbReference type="AlphaFoldDB" id="A0A1M5PJI3"/>
<dbReference type="RefSeq" id="WP_073384483.1">
    <property type="nucleotide sequence ID" value="NZ_FQXK01000003.1"/>
</dbReference>
<protein>
    <submittedName>
        <fullName evidence="2">Uncharacterized protein</fullName>
    </submittedName>
</protein>
<dbReference type="Proteomes" id="UP000184278">
    <property type="component" value="Unassembled WGS sequence"/>
</dbReference>
<dbReference type="EMBL" id="FQXK01000003">
    <property type="protein sequence ID" value="SHH01942.1"/>
    <property type="molecule type" value="Genomic_DNA"/>
</dbReference>
<evidence type="ECO:0000313" key="2">
    <source>
        <dbReference type="EMBL" id="SHH01942.1"/>
    </source>
</evidence>
<name>A0A1M5PJI3_BUTFI</name>
<accession>A0A1M5PJI3</accession>
<dbReference type="PROSITE" id="PS51257">
    <property type="entry name" value="PROKAR_LIPOPROTEIN"/>
    <property type="match status" value="1"/>
</dbReference>